<sequence length="103" mass="11859">MTVEYIRYKIPPAQAARFEQDYAEAARSLDASAHCLGYELACCLDEPGSYILRIEWDSVEGHMQGFRGSAEFRAFFAAIKPYVDMIEEMRHYRATTVQRTRSP</sequence>
<keyword evidence="3" id="KW-1185">Reference proteome</keyword>
<comment type="caution">
    <text evidence="2">The sequence shown here is derived from an EMBL/GenBank/DDBJ whole genome shotgun (WGS) entry which is preliminary data.</text>
</comment>
<dbReference type="EC" id="1.14.-.-" evidence="2"/>
<evidence type="ECO:0000259" key="1">
    <source>
        <dbReference type="Pfam" id="PF03992"/>
    </source>
</evidence>
<feature type="domain" description="ABM" evidence="1">
    <location>
        <begin position="1"/>
        <end position="77"/>
    </location>
</feature>
<keyword evidence="2" id="KW-0560">Oxidoreductase</keyword>
<dbReference type="GO" id="GO:0004497">
    <property type="term" value="F:monooxygenase activity"/>
    <property type="evidence" value="ECO:0007669"/>
    <property type="project" value="UniProtKB-KW"/>
</dbReference>
<proteinExistence type="predicted"/>
<dbReference type="Proteomes" id="UP001556170">
    <property type="component" value="Unassembled WGS sequence"/>
</dbReference>
<keyword evidence="2" id="KW-0503">Monooxygenase</keyword>
<evidence type="ECO:0000313" key="3">
    <source>
        <dbReference type="Proteomes" id="UP001556170"/>
    </source>
</evidence>
<dbReference type="Pfam" id="PF03992">
    <property type="entry name" value="ABM"/>
    <property type="match status" value="1"/>
</dbReference>
<dbReference type="InterPro" id="IPR007138">
    <property type="entry name" value="ABM_dom"/>
</dbReference>
<name>A0ABV3QUK1_9GAMM</name>
<reference evidence="2 3" key="1">
    <citation type="submission" date="2024-06" db="EMBL/GenBank/DDBJ databases">
        <authorList>
            <person name="Woo H."/>
        </authorList>
    </citation>
    <scope>NUCLEOTIDE SEQUENCE [LARGE SCALE GENOMIC DNA]</scope>
    <source>
        <strain evidence="2 3">S2-g</strain>
    </source>
</reference>
<protein>
    <submittedName>
        <fullName evidence="2">Antibiotic biosynthesis monooxygenase</fullName>
        <ecNumber evidence="2">1.14.-.-</ecNumber>
    </submittedName>
</protein>
<gene>
    <name evidence="2" type="ORF">ABQJ56_16745</name>
</gene>
<dbReference type="RefSeq" id="WP_367846163.1">
    <property type="nucleotide sequence ID" value="NZ_JBFOHL010000022.1"/>
</dbReference>
<organism evidence="2 3">
    <name type="scientific">Rhodanobacter geophilus</name>
    <dbReference type="NCBI Taxonomy" id="3162488"/>
    <lineage>
        <taxon>Bacteria</taxon>
        <taxon>Pseudomonadati</taxon>
        <taxon>Pseudomonadota</taxon>
        <taxon>Gammaproteobacteria</taxon>
        <taxon>Lysobacterales</taxon>
        <taxon>Rhodanobacteraceae</taxon>
        <taxon>Rhodanobacter</taxon>
    </lineage>
</organism>
<dbReference type="EMBL" id="JBFOHL010000022">
    <property type="protein sequence ID" value="MEW9625873.1"/>
    <property type="molecule type" value="Genomic_DNA"/>
</dbReference>
<dbReference type="InterPro" id="IPR011008">
    <property type="entry name" value="Dimeric_a/b-barrel"/>
</dbReference>
<evidence type="ECO:0000313" key="2">
    <source>
        <dbReference type="EMBL" id="MEW9625873.1"/>
    </source>
</evidence>
<dbReference type="Gene3D" id="3.30.70.100">
    <property type="match status" value="1"/>
</dbReference>
<dbReference type="SUPFAM" id="SSF54909">
    <property type="entry name" value="Dimeric alpha+beta barrel"/>
    <property type="match status" value="1"/>
</dbReference>
<accession>A0ABV3QUK1</accession>